<feature type="compositionally biased region" description="Polar residues" evidence="1">
    <location>
        <begin position="1"/>
        <end position="12"/>
    </location>
</feature>
<protein>
    <submittedName>
        <fullName evidence="2">MAX gene-associated protein</fullName>
    </submittedName>
</protein>
<accession>A0A444UZF6</accession>
<dbReference type="EMBL" id="SCEB01004412">
    <property type="protein sequence ID" value="RXM93563.1"/>
    <property type="molecule type" value="Genomic_DNA"/>
</dbReference>
<organism evidence="2 3">
    <name type="scientific">Acipenser ruthenus</name>
    <name type="common">Sterlet sturgeon</name>
    <dbReference type="NCBI Taxonomy" id="7906"/>
    <lineage>
        <taxon>Eukaryota</taxon>
        <taxon>Metazoa</taxon>
        <taxon>Chordata</taxon>
        <taxon>Craniata</taxon>
        <taxon>Vertebrata</taxon>
        <taxon>Euteleostomi</taxon>
        <taxon>Actinopterygii</taxon>
        <taxon>Chondrostei</taxon>
        <taxon>Acipenseriformes</taxon>
        <taxon>Acipenseridae</taxon>
        <taxon>Acipenser</taxon>
    </lineage>
</organism>
<gene>
    <name evidence="2" type="ORF">EOD39_18942</name>
</gene>
<dbReference type="Proteomes" id="UP000289886">
    <property type="component" value="Unassembled WGS sequence"/>
</dbReference>
<feature type="compositionally biased region" description="Low complexity" evidence="1">
    <location>
        <begin position="290"/>
        <end position="299"/>
    </location>
</feature>
<feature type="compositionally biased region" description="Basic and acidic residues" evidence="1">
    <location>
        <begin position="100"/>
        <end position="111"/>
    </location>
</feature>
<feature type="compositionally biased region" description="Basic and acidic residues" evidence="1">
    <location>
        <begin position="73"/>
        <end position="83"/>
    </location>
</feature>
<feature type="compositionally biased region" description="Polar residues" evidence="1">
    <location>
        <begin position="146"/>
        <end position="158"/>
    </location>
</feature>
<evidence type="ECO:0000313" key="2">
    <source>
        <dbReference type="EMBL" id="RXM93563.1"/>
    </source>
</evidence>
<feature type="compositionally biased region" description="Basic and acidic residues" evidence="1">
    <location>
        <begin position="160"/>
        <end position="179"/>
    </location>
</feature>
<keyword evidence="3" id="KW-1185">Reference proteome</keyword>
<proteinExistence type="predicted"/>
<feature type="compositionally biased region" description="Low complexity" evidence="1">
    <location>
        <begin position="310"/>
        <end position="321"/>
    </location>
</feature>
<evidence type="ECO:0000313" key="3">
    <source>
        <dbReference type="Proteomes" id="UP000289886"/>
    </source>
</evidence>
<feature type="region of interest" description="Disordered" evidence="1">
    <location>
        <begin position="1"/>
        <end position="186"/>
    </location>
</feature>
<name>A0A444UZF6_ACIRT</name>
<reference evidence="2 3" key="1">
    <citation type="submission" date="2019-01" db="EMBL/GenBank/DDBJ databases">
        <title>Draft Genome and Complete Hox-Cluster Characterization of the Sterlet Sturgeon (Acipenser ruthenus).</title>
        <authorList>
            <person name="Wei Q."/>
        </authorList>
    </citation>
    <scope>NUCLEOTIDE SEQUENCE [LARGE SCALE GENOMIC DNA]</scope>
    <source>
        <strain evidence="2">WHYD16114868_AA</strain>
        <tissue evidence="2">Blood</tissue>
    </source>
</reference>
<sequence length="352" mass="37028">MPRIVNVTSLAVSDTEKQGAPTRPLDSSFEGQPGTQKEPAGGKEREAPSSSATPAPEGQAEQGSGPLDQSRSCLEEEREREEGAAGEEPASPGPTAEGEGEARERDQKDGGDPAGDPGLSQEEEEDEDEDPEDDRLTSLLNEIVFLNQQHGSDTQAHCTQRREREKDEREKDEREREENGSAGGVAHAVSPLFLQLAEELLDPPCAKSIDSDRQQGAPGEGDFVKIVLGSEFDSGSGASSSTGVVNGTGQQGGALTPPSLLQHMRLGSSTSPPTPTQHTPADSKDWRPMPKLAPLALKPGLNQDPPSPPHSTSSSSSSSSTLYTKAMPLLAPVSPSEGQSSRSPPLLSQADC</sequence>
<dbReference type="AlphaFoldDB" id="A0A444UZF6"/>
<feature type="compositionally biased region" description="Low complexity" evidence="1">
    <location>
        <begin position="86"/>
        <end position="97"/>
    </location>
</feature>
<feature type="compositionally biased region" description="Low complexity" evidence="1">
    <location>
        <begin position="229"/>
        <end position="248"/>
    </location>
</feature>
<evidence type="ECO:0000256" key="1">
    <source>
        <dbReference type="SAM" id="MobiDB-lite"/>
    </source>
</evidence>
<feature type="compositionally biased region" description="Acidic residues" evidence="1">
    <location>
        <begin position="121"/>
        <end position="133"/>
    </location>
</feature>
<feature type="region of interest" description="Disordered" evidence="1">
    <location>
        <begin position="206"/>
        <end position="352"/>
    </location>
</feature>
<comment type="caution">
    <text evidence="2">The sequence shown here is derived from an EMBL/GenBank/DDBJ whole genome shotgun (WGS) entry which is preliminary data.</text>
</comment>